<feature type="binding site" evidence="14">
    <location>
        <position position="270"/>
    </location>
    <ligand>
        <name>FAD</name>
        <dbReference type="ChEBI" id="CHEBI:57692"/>
    </ligand>
</feature>
<evidence type="ECO:0000313" key="20">
    <source>
        <dbReference type="EMBL" id="GAO47171.1"/>
    </source>
</evidence>
<dbReference type="FunFam" id="1.20.140.10:FF:000015">
    <property type="entry name" value="Acyl-coenzyme A oxidase"/>
    <property type="match status" value="1"/>
</dbReference>
<evidence type="ECO:0000256" key="2">
    <source>
        <dbReference type="ARBA" id="ARBA00001974"/>
    </source>
</evidence>
<keyword evidence="10" id="KW-0443">Lipid metabolism</keyword>
<evidence type="ECO:0000256" key="7">
    <source>
        <dbReference type="ARBA" id="ARBA00022827"/>
    </source>
</evidence>
<dbReference type="PIRSF" id="PIRSF000168">
    <property type="entry name" value="Acyl-CoA_oxidase"/>
    <property type="match status" value="1"/>
</dbReference>
<keyword evidence="8" id="KW-0276">Fatty acid metabolism</keyword>
<dbReference type="InterPro" id="IPR009100">
    <property type="entry name" value="AcylCoA_DH/oxidase_NM_dom_sf"/>
</dbReference>
<dbReference type="InterPro" id="IPR055060">
    <property type="entry name" value="ACOX_C_alpha1"/>
</dbReference>
<keyword evidence="21" id="KW-1185">Reference proteome</keyword>
<evidence type="ECO:0000256" key="12">
    <source>
        <dbReference type="PIRNR" id="PIRNR000168"/>
    </source>
</evidence>
<dbReference type="GO" id="GO:0055088">
    <property type="term" value="P:lipid homeostasis"/>
    <property type="evidence" value="ECO:0007669"/>
    <property type="project" value="TreeGrafter"/>
</dbReference>
<comment type="caution">
    <text evidence="20">The sequence shown here is derived from an EMBL/GenBank/DDBJ whole genome shotgun (WGS) entry which is preliminary data.</text>
</comment>
<dbReference type="InterPro" id="IPR006091">
    <property type="entry name" value="Acyl-CoA_Oxase/DH_mid-dom"/>
</dbReference>
<evidence type="ECO:0000259" key="17">
    <source>
        <dbReference type="Pfam" id="PF02770"/>
    </source>
</evidence>
<dbReference type="PANTHER" id="PTHR10909">
    <property type="entry name" value="ELECTRON TRANSPORT OXIDOREDUCTASE"/>
    <property type="match status" value="1"/>
</dbReference>
<dbReference type="InterPro" id="IPR036250">
    <property type="entry name" value="AcylCo_DH-like_C"/>
</dbReference>
<dbReference type="Gene3D" id="1.20.140.10">
    <property type="entry name" value="Butyryl-CoA Dehydrogenase, subunit A, domain 3"/>
    <property type="match status" value="2"/>
</dbReference>
<dbReference type="GO" id="GO:0003997">
    <property type="term" value="F:acyl-CoA oxidase activity"/>
    <property type="evidence" value="ECO:0007669"/>
    <property type="project" value="UniProtKB-EC"/>
</dbReference>
<accession>A0A0E9NBU1</accession>
<feature type="compositionally biased region" description="Low complexity" evidence="15">
    <location>
        <begin position="38"/>
        <end position="63"/>
    </location>
</feature>
<reference evidence="20 21" key="2">
    <citation type="journal article" date="2014" name="J. Gen. Appl. Microbiol.">
        <title>The early diverging ascomycetous budding yeast Saitoella complicata has three histone deacetylases belonging to the Clr6, Hos2, and Rpd3 lineages.</title>
        <authorList>
            <person name="Nishida H."/>
            <person name="Matsumoto T."/>
            <person name="Kondo S."/>
            <person name="Hamamoto M."/>
            <person name="Yoshikawa H."/>
        </authorList>
    </citation>
    <scope>NUCLEOTIDE SEQUENCE [LARGE SCALE GENOMIC DNA]</scope>
    <source>
        <strain evidence="20 21">NRRL Y-17804</strain>
    </source>
</reference>
<dbReference type="InterPro" id="IPR046373">
    <property type="entry name" value="Acyl-CoA_Oxase/DH_mid-dom_sf"/>
</dbReference>
<dbReference type="FunFam" id="1.20.140.10:FF:000013">
    <property type="entry name" value="Acyl-coenzyme A oxidase"/>
    <property type="match status" value="1"/>
</dbReference>
<comment type="catalytic activity">
    <reaction evidence="1">
        <text>a 2,3-saturated acyl-CoA + O2 = a (2E)-enoyl-CoA + H2O2</text>
        <dbReference type="Rhea" id="RHEA:38959"/>
        <dbReference type="ChEBI" id="CHEBI:15379"/>
        <dbReference type="ChEBI" id="CHEBI:16240"/>
        <dbReference type="ChEBI" id="CHEBI:58856"/>
        <dbReference type="ChEBI" id="CHEBI:65111"/>
        <dbReference type="EC" id="1.3.3.6"/>
    </reaction>
</comment>
<evidence type="ECO:0000313" key="21">
    <source>
        <dbReference type="Proteomes" id="UP000033140"/>
    </source>
</evidence>
<dbReference type="GO" id="GO:0005777">
    <property type="term" value="C:peroxisome"/>
    <property type="evidence" value="ECO:0007669"/>
    <property type="project" value="UniProtKB-SubCell"/>
</dbReference>
<feature type="domain" description="Acyl-CoA oxidase/dehydrogenase middle" evidence="17">
    <location>
        <begin position="227"/>
        <end position="337"/>
    </location>
</feature>
<evidence type="ECO:0000256" key="5">
    <source>
        <dbReference type="ARBA" id="ARBA00006288"/>
    </source>
</evidence>
<feature type="region of interest" description="Disordered" evidence="15">
    <location>
        <begin position="1"/>
        <end position="71"/>
    </location>
</feature>
<dbReference type="Pfam" id="PF14749">
    <property type="entry name" value="Acyl-CoA_ox_N"/>
    <property type="match status" value="1"/>
</dbReference>
<keyword evidence="9" id="KW-0560">Oxidoreductase</keyword>
<evidence type="ECO:0000256" key="14">
    <source>
        <dbReference type="PIRSR" id="PIRSR000168-2"/>
    </source>
</evidence>
<comment type="similarity">
    <text evidence="5 12">Belongs to the acyl-CoA oxidase family.</text>
</comment>
<feature type="binding site" evidence="14">
    <location>
        <position position="231"/>
    </location>
    <ligand>
        <name>FAD</name>
        <dbReference type="ChEBI" id="CHEBI:57692"/>
    </ligand>
</feature>
<evidence type="ECO:0000256" key="9">
    <source>
        <dbReference type="ARBA" id="ARBA00023002"/>
    </source>
</evidence>
<dbReference type="OMA" id="AHAQYMV"/>
<feature type="active site" description="Proton acceptor" evidence="13">
    <location>
        <position position="521"/>
    </location>
</feature>
<dbReference type="EMBL" id="BACD03000007">
    <property type="protein sequence ID" value="GAO47171.1"/>
    <property type="molecule type" value="Genomic_DNA"/>
</dbReference>
<feature type="domain" description="Acyl-CoA oxidase C-terminal" evidence="16">
    <location>
        <begin position="583"/>
        <end position="745"/>
    </location>
</feature>
<dbReference type="Gene3D" id="2.40.110.10">
    <property type="entry name" value="Butyryl-CoA Dehydrogenase, subunit A, domain 2"/>
    <property type="match status" value="1"/>
</dbReference>
<evidence type="ECO:0000256" key="1">
    <source>
        <dbReference type="ARBA" id="ARBA00001201"/>
    </source>
</evidence>
<evidence type="ECO:0000259" key="18">
    <source>
        <dbReference type="Pfam" id="PF14749"/>
    </source>
</evidence>
<comment type="pathway">
    <text evidence="4">Lipid metabolism; peroxisomal fatty acid beta-oxidation.</text>
</comment>
<feature type="domain" description="Acyl-CoA oxidase C-alpha1" evidence="19">
    <location>
        <begin position="368"/>
        <end position="536"/>
    </location>
</feature>
<evidence type="ECO:0000256" key="6">
    <source>
        <dbReference type="ARBA" id="ARBA00022630"/>
    </source>
</evidence>
<evidence type="ECO:0000256" key="15">
    <source>
        <dbReference type="SAM" id="MobiDB-lite"/>
    </source>
</evidence>
<dbReference type="InterPro" id="IPR037069">
    <property type="entry name" value="AcylCoA_DH/ox_N_sf"/>
</dbReference>
<dbReference type="GO" id="GO:0033540">
    <property type="term" value="P:fatty acid beta-oxidation using acyl-CoA oxidase"/>
    <property type="evidence" value="ECO:0007669"/>
    <property type="project" value="UniProtKB-UniPathway"/>
</dbReference>
<reference evidence="20 21" key="3">
    <citation type="journal article" date="2015" name="Genome Announc.">
        <title>Draft Genome Sequence of the Archiascomycetous Yeast Saitoella complicata.</title>
        <authorList>
            <person name="Yamauchi K."/>
            <person name="Kondo S."/>
            <person name="Hamamoto M."/>
            <person name="Takahashi Y."/>
            <person name="Ogura Y."/>
            <person name="Hayashi T."/>
            <person name="Nishida H."/>
        </authorList>
    </citation>
    <scope>NUCLEOTIDE SEQUENCE [LARGE SCALE GENOMIC DNA]</scope>
    <source>
        <strain evidence="20 21">NRRL Y-17804</strain>
    </source>
</reference>
<comment type="subcellular location">
    <subcellularLocation>
        <location evidence="3">Peroxisome</location>
    </subcellularLocation>
</comment>
<dbReference type="SUPFAM" id="SSF47203">
    <property type="entry name" value="Acyl-CoA dehydrogenase C-terminal domain-like"/>
    <property type="match status" value="2"/>
</dbReference>
<sequence>MSSRDSESPPPHARRRPSHVGGTQIWGAPVSSPPTPGPEGEATPIKGSPRSHPSPSLPLYHPYKQQTTMPMSNKSEPFKAVAHIPFPSHLKPADPQGPDVLARERSKATFSIPKLTEYIYGHEWLARRDKILAILEADPIMDKTPNYYLGRGERIRLALARAKRATQLAKDLDWTDEEVQMADWLVDEAHPYHLHKSMYLMTLRGQGTPEQHEKFLNPSENYELIGCYAQTELGHGSNVQGLETTATYDPKTQTFDLHSPTLTSSKWWIGSLGRTANTAVVMAQLISNGKTYGPHPFVVPIRDLKTHQPLPGVLVGDIGPKFGYNAIDNGFLLFEHVKIPHFNMLANFARIDPATGAYEKPPNDKLSYGTMTWVRSGIVLNARLVTARAATVAVRYCAIRRQFADRDAPKFERGRAVETAVLDYTTVQVRLLPVIAQAYALHFTGTAMMRLYELNAKRAAGGDFALLADLHASSSGLKSLCTTMAAESIEVCRRACGGHGFSMFSGLGTFYQDYLPNVTYEGDNYMLTQQVARYLLKIAREVKEKGGKIKYANKNPTIEYLLAYQQDKNAKCPVESEGDWRDAEMLVRAFGHRAAYLVEDILHKRDELNMSWNSLLVDFYRASVAHCQFILIKTFADALEAGDLESNGRKGMGAVMRECCYLFGVDTMLREASEFLASGYLSPHQFSLLRTSQMSLLISLRPNAVPLVDAFDFPDYLLQSSLGRGDGRVYEDMVKRAGMEPLNGVTFNVNYRDAEVVRGEGEVERLRESMGRVGKAKI</sequence>
<organism evidence="20 21">
    <name type="scientific">Saitoella complicata (strain BCRC 22490 / CBS 7301 / JCM 7358 / NBRC 10748 / NRRL Y-17804)</name>
    <dbReference type="NCBI Taxonomy" id="698492"/>
    <lineage>
        <taxon>Eukaryota</taxon>
        <taxon>Fungi</taxon>
        <taxon>Dikarya</taxon>
        <taxon>Ascomycota</taxon>
        <taxon>Taphrinomycotina</taxon>
        <taxon>Taphrinomycotina incertae sedis</taxon>
        <taxon>Saitoella</taxon>
    </lineage>
</organism>
<feature type="domain" description="Acyl-coenzyme A oxidase N-terminal" evidence="18">
    <location>
        <begin position="113"/>
        <end position="225"/>
    </location>
</feature>
<dbReference type="Gene3D" id="1.10.540.10">
    <property type="entry name" value="Acyl-CoA dehydrogenase/oxidase, N-terminal domain"/>
    <property type="match status" value="1"/>
</dbReference>
<dbReference type="Pfam" id="PF22924">
    <property type="entry name" value="ACOX_C_alpha1"/>
    <property type="match status" value="1"/>
</dbReference>
<dbReference type="InterPro" id="IPR002655">
    <property type="entry name" value="Acyl-CoA_oxidase_C"/>
</dbReference>
<dbReference type="AlphaFoldDB" id="A0A0E9NBU1"/>
<evidence type="ECO:0000259" key="19">
    <source>
        <dbReference type="Pfam" id="PF22924"/>
    </source>
</evidence>
<name>A0A0E9NBU1_SAICN</name>
<evidence type="ECO:0000256" key="11">
    <source>
        <dbReference type="ARBA" id="ARBA00023140"/>
    </source>
</evidence>
<dbReference type="GO" id="GO:0071949">
    <property type="term" value="F:FAD binding"/>
    <property type="evidence" value="ECO:0007669"/>
    <property type="project" value="InterPro"/>
</dbReference>
<dbReference type="FunFam" id="2.40.110.10:FF:000003">
    <property type="entry name" value="Acyl-coenzyme A oxidase"/>
    <property type="match status" value="1"/>
</dbReference>
<evidence type="ECO:0000256" key="8">
    <source>
        <dbReference type="ARBA" id="ARBA00022832"/>
    </source>
</evidence>
<evidence type="ECO:0000256" key="13">
    <source>
        <dbReference type="PIRSR" id="PIRSR000168-1"/>
    </source>
</evidence>
<proteinExistence type="inferred from homology"/>
<gene>
    <name evidence="20" type="ORF">G7K_1382-t1</name>
</gene>
<evidence type="ECO:0000256" key="4">
    <source>
        <dbReference type="ARBA" id="ARBA00004846"/>
    </source>
</evidence>
<keyword evidence="7 12" id="KW-0274">FAD</keyword>
<dbReference type="InterPro" id="IPR029320">
    <property type="entry name" value="Acyl-CoA_ox_N"/>
</dbReference>
<evidence type="ECO:0000259" key="16">
    <source>
        <dbReference type="Pfam" id="PF01756"/>
    </source>
</evidence>
<keyword evidence="11" id="KW-0576">Peroxisome</keyword>
<comment type="cofactor">
    <cofactor evidence="2">
        <name>FAD</name>
        <dbReference type="ChEBI" id="CHEBI:57692"/>
    </cofactor>
</comment>
<dbReference type="UniPathway" id="UPA00661"/>
<keyword evidence="6 12" id="KW-0285">Flavoprotein</keyword>
<dbReference type="Pfam" id="PF01756">
    <property type="entry name" value="ACOX"/>
    <property type="match status" value="1"/>
</dbReference>
<evidence type="ECO:0000256" key="3">
    <source>
        <dbReference type="ARBA" id="ARBA00004275"/>
    </source>
</evidence>
<dbReference type="Proteomes" id="UP000033140">
    <property type="component" value="Unassembled WGS sequence"/>
</dbReference>
<dbReference type="FunFam" id="1.10.540.10:FF:000006">
    <property type="entry name" value="Acyl-coenzyme A oxidase"/>
    <property type="match status" value="1"/>
</dbReference>
<reference evidence="20 21" key="1">
    <citation type="journal article" date="2011" name="J. Gen. Appl. Microbiol.">
        <title>Draft genome sequencing of the enigmatic yeast Saitoella complicata.</title>
        <authorList>
            <person name="Nishida H."/>
            <person name="Hamamoto M."/>
            <person name="Sugiyama J."/>
        </authorList>
    </citation>
    <scope>NUCLEOTIDE SEQUENCE [LARGE SCALE GENOMIC DNA]</scope>
    <source>
        <strain evidence="20 21">NRRL Y-17804</strain>
    </source>
</reference>
<evidence type="ECO:0000256" key="10">
    <source>
        <dbReference type="ARBA" id="ARBA00023098"/>
    </source>
</evidence>
<dbReference type="STRING" id="698492.A0A0E9NBU1"/>
<dbReference type="GO" id="GO:0005504">
    <property type="term" value="F:fatty acid binding"/>
    <property type="evidence" value="ECO:0007669"/>
    <property type="project" value="TreeGrafter"/>
</dbReference>
<dbReference type="Pfam" id="PF02770">
    <property type="entry name" value="Acyl-CoA_dh_M"/>
    <property type="match status" value="1"/>
</dbReference>
<dbReference type="InterPro" id="IPR012258">
    <property type="entry name" value="Acyl-CoA_oxidase"/>
</dbReference>
<protein>
    <recommendedName>
        <fullName evidence="12">Acyl-coenzyme A oxidase</fullName>
    </recommendedName>
</protein>
<dbReference type="SUPFAM" id="SSF56645">
    <property type="entry name" value="Acyl-CoA dehydrogenase NM domain-like"/>
    <property type="match status" value="1"/>
</dbReference>
<dbReference type="PANTHER" id="PTHR10909:SF250">
    <property type="entry name" value="PEROXISOMAL ACYL-COENZYME A OXIDASE 1"/>
    <property type="match status" value="1"/>
</dbReference>